<protein>
    <recommendedName>
        <fullName evidence="3">Lipoprotein</fullName>
    </recommendedName>
</protein>
<evidence type="ECO:0000313" key="2">
    <source>
        <dbReference type="Proteomes" id="UP001378188"/>
    </source>
</evidence>
<reference evidence="1 2" key="1">
    <citation type="submission" date="2024-02" db="EMBL/GenBank/DDBJ databases">
        <title>Genome analysis and characterization of Microbaculum marinisediminis sp. nov., isolated from marine sediment.</title>
        <authorList>
            <person name="Du Z.-J."/>
            <person name="Ye Y.-Q."/>
            <person name="Zhang Z.-R."/>
            <person name="Yuan S.-M."/>
            <person name="Zhang X.-Y."/>
        </authorList>
    </citation>
    <scope>NUCLEOTIDE SEQUENCE [LARGE SCALE GENOMIC DNA]</scope>
    <source>
        <strain evidence="1 2">SDUM1044001</strain>
    </source>
</reference>
<name>A0AAW9RL53_9HYPH</name>
<gene>
    <name evidence="1" type="ORF">V3328_22660</name>
</gene>
<sequence length="149" mass="15825">MRTVGLIFGLAALATAGCQQQTVAKLEPPAPVVIRPAGPDIPEQYAAFLGTWYGDWNGAIESFMVVEEVDATGNAVVNYKWGNAPAYQVTAGEARGPAIIQGDTLKWGSQAKFTFKLRADGMLDAERVTRGARTTGVFEKVSGPVPPTL</sequence>
<dbReference type="EMBL" id="JAZHOF010000011">
    <property type="protein sequence ID" value="MEJ8574304.1"/>
    <property type="molecule type" value="Genomic_DNA"/>
</dbReference>
<proteinExistence type="predicted"/>
<evidence type="ECO:0008006" key="3">
    <source>
        <dbReference type="Google" id="ProtNLM"/>
    </source>
</evidence>
<dbReference type="RefSeq" id="WP_340332005.1">
    <property type="nucleotide sequence ID" value="NZ_JAZHOF010000011.1"/>
</dbReference>
<evidence type="ECO:0000313" key="1">
    <source>
        <dbReference type="EMBL" id="MEJ8574304.1"/>
    </source>
</evidence>
<comment type="caution">
    <text evidence="1">The sequence shown here is derived from an EMBL/GenBank/DDBJ whole genome shotgun (WGS) entry which is preliminary data.</text>
</comment>
<dbReference type="AlphaFoldDB" id="A0AAW9RL53"/>
<dbReference type="Proteomes" id="UP001378188">
    <property type="component" value="Unassembled WGS sequence"/>
</dbReference>
<dbReference type="PROSITE" id="PS51257">
    <property type="entry name" value="PROKAR_LIPOPROTEIN"/>
    <property type="match status" value="1"/>
</dbReference>
<organism evidence="1 2">
    <name type="scientific">Microbaculum marinum</name>
    <dbReference type="NCBI Taxonomy" id="1764581"/>
    <lineage>
        <taxon>Bacteria</taxon>
        <taxon>Pseudomonadati</taxon>
        <taxon>Pseudomonadota</taxon>
        <taxon>Alphaproteobacteria</taxon>
        <taxon>Hyphomicrobiales</taxon>
        <taxon>Tepidamorphaceae</taxon>
        <taxon>Microbaculum</taxon>
    </lineage>
</organism>
<keyword evidence="2" id="KW-1185">Reference proteome</keyword>
<accession>A0AAW9RL53</accession>